<keyword evidence="3" id="KW-1185">Reference proteome</keyword>
<name>A0ABQ2ZU19_9GAMM</name>
<dbReference type="Proteomes" id="UP000621898">
    <property type="component" value="Unassembled WGS sequence"/>
</dbReference>
<keyword evidence="1" id="KW-0472">Membrane</keyword>
<protein>
    <recommendedName>
        <fullName evidence="4">Inner membrane protein</fullName>
    </recommendedName>
</protein>
<accession>A0ABQ2ZU19</accession>
<comment type="caution">
    <text evidence="2">The sequence shown here is derived from an EMBL/GenBank/DDBJ whole genome shotgun (WGS) entry which is preliminary data.</text>
</comment>
<evidence type="ECO:0000313" key="3">
    <source>
        <dbReference type="Proteomes" id="UP000621898"/>
    </source>
</evidence>
<proteinExistence type="predicted"/>
<dbReference type="Pfam" id="PF04307">
    <property type="entry name" value="YdjM"/>
    <property type="match status" value="1"/>
</dbReference>
<dbReference type="PANTHER" id="PTHR35531:SF1">
    <property type="entry name" value="INNER MEMBRANE PROTEIN YBCI-RELATED"/>
    <property type="match status" value="1"/>
</dbReference>
<reference evidence="3" key="1">
    <citation type="journal article" date="2019" name="Int. J. Syst. Evol. Microbiol.">
        <title>The Global Catalogue of Microorganisms (GCM) 10K type strain sequencing project: providing services to taxonomists for standard genome sequencing and annotation.</title>
        <authorList>
            <consortium name="The Broad Institute Genomics Platform"/>
            <consortium name="The Broad Institute Genome Sequencing Center for Infectious Disease"/>
            <person name="Wu L."/>
            <person name="Ma J."/>
        </authorList>
    </citation>
    <scope>NUCLEOTIDE SEQUENCE [LARGE SCALE GENOMIC DNA]</scope>
    <source>
        <strain evidence="3">KCTC 22232</strain>
    </source>
</reference>
<dbReference type="EMBL" id="BMXT01000001">
    <property type="protein sequence ID" value="GGY22671.1"/>
    <property type="molecule type" value="Genomic_DNA"/>
</dbReference>
<keyword evidence="1" id="KW-1133">Transmembrane helix</keyword>
<gene>
    <name evidence="2" type="ORF">GCM10008098_14970</name>
</gene>
<dbReference type="PANTHER" id="PTHR35531">
    <property type="entry name" value="INNER MEMBRANE PROTEIN YBCI-RELATED"/>
    <property type="match status" value="1"/>
</dbReference>
<keyword evidence="1" id="KW-0812">Transmembrane</keyword>
<dbReference type="InterPro" id="IPR007404">
    <property type="entry name" value="YdjM-like"/>
</dbReference>
<feature type="transmembrane region" description="Helical" evidence="1">
    <location>
        <begin position="25"/>
        <end position="43"/>
    </location>
</feature>
<sequence>MLPDADVLTFKLGIAYADAFGHRGARHSIAFALLPALLAAALYKPLRTSAWQAAAFVGLSAVSHPLLDALTNGGLGVALGWPLDNHRFFFPWRPIEVSPIGVRFFSMHGWQVIESELLWVWLPTGALALLLWQLRRRHERRA</sequence>
<evidence type="ECO:0000313" key="2">
    <source>
        <dbReference type="EMBL" id="GGY22671.1"/>
    </source>
</evidence>
<feature type="transmembrane region" description="Helical" evidence="1">
    <location>
        <begin position="117"/>
        <end position="134"/>
    </location>
</feature>
<feature type="transmembrane region" description="Helical" evidence="1">
    <location>
        <begin position="50"/>
        <end position="67"/>
    </location>
</feature>
<evidence type="ECO:0000256" key="1">
    <source>
        <dbReference type="SAM" id="Phobius"/>
    </source>
</evidence>
<evidence type="ECO:0008006" key="4">
    <source>
        <dbReference type="Google" id="ProtNLM"/>
    </source>
</evidence>
<organism evidence="2 3">
    <name type="scientific">Rhodanobacter panaciterrae</name>
    <dbReference type="NCBI Taxonomy" id="490572"/>
    <lineage>
        <taxon>Bacteria</taxon>
        <taxon>Pseudomonadati</taxon>
        <taxon>Pseudomonadota</taxon>
        <taxon>Gammaproteobacteria</taxon>
        <taxon>Lysobacterales</taxon>
        <taxon>Rhodanobacteraceae</taxon>
        <taxon>Rhodanobacter</taxon>
    </lineage>
</organism>